<protein>
    <submittedName>
        <fullName evidence="2">Uncharacterized protein</fullName>
    </submittedName>
</protein>
<gene>
    <name evidence="2" type="ORF">ENV67_04295</name>
</gene>
<proteinExistence type="inferred from homology"/>
<sequence>MIIFLLLKCTIFFGTSVEKIPLEGRFFSPLFTPDGNSIVITGGNKSGLYIFDLSGNLKKLTDSRCYGLSFSPDGSKIVFTGDSGIYIISLSSGSEKIIFRSLISSNPVWLKDGRIVFSSNNKIIFLNEDGVILKEIKNISASFISIIDETIVFEQEEKSYFIDKNGEIKLITETLEKSTKPVISPDGNYVVFSSDGGRIFLFNRYNNDLRFIGTGLNPRFSPDSKKVIYQYATGRKDDIIFSGIIIYDIKKGVSRTIIELENVIEIEPSFSPDGKMIAFCSRDGKIFIYRSKRKI</sequence>
<dbReference type="Gene3D" id="2.120.10.30">
    <property type="entry name" value="TolB, C-terminal domain"/>
    <property type="match status" value="2"/>
</dbReference>
<comment type="similarity">
    <text evidence="1">Belongs to the TolB family.</text>
</comment>
<dbReference type="InterPro" id="IPR011042">
    <property type="entry name" value="6-blade_b-propeller_TolB-like"/>
</dbReference>
<evidence type="ECO:0000256" key="1">
    <source>
        <dbReference type="ARBA" id="ARBA00009820"/>
    </source>
</evidence>
<dbReference type="EMBL" id="DTHG01000053">
    <property type="protein sequence ID" value="HGW91745.1"/>
    <property type="molecule type" value="Genomic_DNA"/>
</dbReference>
<name>A0A7C4YFQ7_UNCW3</name>
<dbReference type="PANTHER" id="PTHR36842:SF1">
    <property type="entry name" value="PROTEIN TOLB"/>
    <property type="match status" value="1"/>
</dbReference>
<comment type="caution">
    <text evidence="2">The sequence shown here is derived from an EMBL/GenBank/DDBJ whole genome shotgun (WGS) entry which is preliminary data.</text>
</comment>
<dbReference type="InterPro" id="IPR011659">
    <property type="entry name" value="WD40"/>
</dbReference>
<dbReference type="AlphaFoldDB" id="A0A7C4YFQ7"/>
<dbReference type="Pfam" id="PF07676">
    <property type="entry name" value="PD40"/>
    <property type="match status" value="5"/>
</dbReference>
<evidence type="ECO:0000313" key="2">
    <source>
        <dbReference type="EMBL" id="HGW91745.1"/>
    </source>
</evidence>
<accession>A0A7C4YFQ7</accession>
<reference evidence="2" key="1">
    <citation type="journal article" date="2020" name="mSystems">
        <title>Genome- and Community-Level Interaction Insights into Carbon Utilization and Element Cycling Functions of Hydrothermarchaeota in Hydrothermal Sediment.</title>
        <authorList>
            <person name="Zhou Z."/>
            <person name="Liu Y."/>
            <person name="Xu W."/>
            <person name="Pan J."/>
            <person name="Luo Z.H."/>
            <person name="Li M."/>
        </authorList>
    </citation>
    <scope>NUCLEOTIDE SEQUENCE [LARGE SCALE GENOMIC DNA]</scope>
    <source>
        <strain evidence="2">SpSt-780</strain>
    </source>
</reference>
<dbReference type="PANTHER" id="PTHR36842">
    <property type="entry name" value="PROTEIN TOLB HOMOLOG"/>
    <property type="match status" value="1"/>
</dbReference>
<organism evidence="2">
    <name type="scientific">candidate division WOR-3 bacterium</name>
    <dbReference type="NCBI Taxonomy" id="2052148"/>
    <lineage>
        <taxon>Bacteria</taxon>
        <taxon>Bacteria division WOR-3</taxon>
    </lineage>
</organism>
<dbReference type="SUPFAM" id="SSF82171">
    <property type="entry name" value="DPP6 N-terminal domain-like"/>
    <property type="match status" value="1"/>
</dbReference>